<keyword evidence="7" id="KW-0378">Hydrolase</keyword>
<dbReference type="Proteomes" id="UP000198771">
    <property type="component" value="Unassembled WGS sequence"/>
</dbReference>
<dbReference type="STRING" id="617002.SAMN05660653_02275"/>
<proteinExistence type="inferred from homology"/>
<gene>
    <name evidence="18" type="ORF">SAMN05660653_02275</name>
</gene>
<evidence type="ECO:0000256" key="16">
    <source>
        <dbReference type="ARBA" id="ARBA00042798"/>
    </source>
</evidence>
<dbReference type="InterPro" id="IPR000086">
    <property type="entry name" value="NUDIX_hydrolase_dom"/>
</dbReference>
<dbReference type="GO" id="GO:0044715">
    <property type="term" value="F:8-oxo-dGDP phosphatase activity"/>
    <property type="evidence" value="ECO:0007669"/>
    <property type="project" value="TreeGrafter"/>
</dbReference>
<dbReference type="GO" id="GO:0035539">
    <property type="term" value="F:8-oxo-7,8-dihydrodeoxyguanosine triphosphate pyrophosphatase activity"/>
    <property type="evidence" value="ECO:0007669"/>
    <property type="project" value="UniProtKB-EC"/>
</dbReference>
<organism evidence="18 19">
    <name type="scientific">Desulfonatronum thiosulfatophilum</name>
    <dbReference type="NCBI Taxonomy" id="617002"/>
    <lineage>
        <taxon>Bacteria</taxon>
        <taxon>Pseudomonadati</taxon>
        <taxon>Thermodesulfobacteriota</taxon>
        <taxon>Desulfovibrionia</taxon>
        <taxon>Desulfovibrionales</taxon>
        <taxon>Desulfonatronaceae</taxon>
        <taxon>Desulfonatronum</taxon>
    </lineage>
</organism>
<dbReference type="GO" id="GO:0046872">
    <property type="term" value="F:metal ion binding"/>
    <property type="evidence" value="ECO:0007669"/>
    <property type="project" value="UniProtKB-KW"/>
</dbReference>
<accession>A0A1G6DP02</accession>
<feature type="domain" description="Nudix hydrolase" evidence="17">
    <location>
        <begin position="5"/>
        <end position="129"/>
    </location>
</feature>
<dbReference type="InterPro" id="IPR047127">
    <property type="entry name" value="MutT-like"/>
</dbReference>
<evidence type="ECO:0000256" key="11">
    <source>
        <dbReference type="ARBA" id="ARBA00036904"/>
    </source>
</evidence>
<evidence type="ECO:0000256" key="6">
    <source>
        <dbReference type="ARBA" id="ARBA00022763"/>
    </source>
</evidence>
<dbReference type="PRINTS" id="PR00502">
    <property type="entry name" value="NUDIXFAMILY"/>
</dbReference>
<evidence type="ECO:0000256" key="14">
    <source>
        <dbReference type="ARBA" id="ARBA00041592"/>
    </source>
</evidence>
<dbReference type="GO" id="GO:0006281">
    <property type="term" value="P:DNA repair"/>
    <property type="evidence" value="ECO:0007669"/>
    <property type="project" value="UniProtKB-KW"/>
</dbReference>
<comment type="cofactor">
    <cofactor evidence="1">
        <name>Mg(2+)</name>
        <dbReference type="ChEBI" id="CHEBI:18420"/>
    </cofactor>
</comment>
<name>A0A1G6DP02_9BACT</name>
<dbReference type="PROSITE" id="PS51462">
    <property type="entry name" value="NUDIX"/>
    <property type="match status" value="1"/>
</dbReference>
<evidence type="ECO:0000259" key="17">
    <source>
        <dbReference type="PROSITE" id="PS51462"/>
    </source>
</evidence>
<dbReference type="GO" id="GO:0006260">
    <property type="term" value="P:DNA replication"/>
    <property type="evidence" value="ECO:0007669"/>
    <property type="project" value="UniProtKB-KW"/>
</dbReference>
<evidence type="ECO:0000256" key="7">
    <source>
        <dbReference type="ARBA" id="ARBA00022801"/>
    </source>
</evidence>
<protein>
    <recommendedName>
        <fullName evidence="13">8-oxo-dGTP diphosphatase</fullName>
        <ecNumber evidence="12">3.6.1.55</ecNumber>
    </recommendedName>
    <alternativeName>
        <fullName evidence="16">7,8-dihydro-8-oxoguanine-triphosphatase</fullName>
    </alternativeName>
    <alternativeName>
        <fullName evidence="15">Mutator protein MutT</fullName>
    </alternativeName>
    <alternativeName>
        <fullName evidence="14">dGTP pyrophosphohydrolase</fullName>
    </alternativeName>
</protein>
<evidence type="ECO:0000256" key="10">
    <source>
        <dbReference type="ARBA" id="ARBA00035861"/>
    </source>
</evidence>
<dbReference type="EMBL" id="FMXO01000013">
    <property type="protein sequence ID" value="SDB46927.1"/>
    <property type="molecule type" value="Genomic_DNA"/>
</dbReference>
<dbReference type="InterPro" id="IPR020476">
    <property type="entry name" value="Nudix_hydrolase"/>
</dbReference>
<dbReference type="PANTHER" id="PTHR47707:SF1">
    <property type="entry name" value="NUDIX HYDROLASE FAMILY PROTEIN"/>
    <property type="match status" value="1"/>
</dbReference>
<keyword evidence="8" id="KW-0460">Magnesium</keyword>
<evidence type="ECO:0000313" key="19">
    <source>
        <dbReference type="Proteomes" id="UP000198771"/>
    </source>
</evidence>
<evidence type="ECO:0000256" key="9">
    <source>
        <dbReference type="ARBA" id="ARBA00023204"/>
    </source>
</evidence>
<evidence type="ECO:0000256" key="15">
    <source>
        <dbReference type="ARBA" id="ARBA00041979"/>
    </source>
</evidence>
<comment type="similarity">
    <text evidence="2">Belongs to the Nudix hydrolase family.</text>
</comment>
<reference evidence="18 19" key="1">
    <citation type="submission" date="2016-10" db="EMBL/GenBank/DDBJ databases">
        <authorList>
            <person name="de Groot N.N."/>
        </authorList>
    </citation>
    <scope>NUCLEOTIDE SEQUENCE [LARGE SCALE GENOMIC DNA]</scope>
    <source>
        <strain evidence="18 19">ASO4-2</strain>
    </source>
</reference>
<dbReference type="InterPro" id="IPR029119">
    <property type="entry name" value="MutY_C"/>
</dbReference>
<comment type="catalytic activity">
    <reaction evidence="11">
        <text>8-oxo-GTP + H2O = 8-oxo-GMP + diphosphate + H(+)</text>
        <dbReference type="Rhea" id="RHEA:67616"/>
        <dbReference type="ChEBI" id="CHEBI:15377"/>
        <dbReference type="ChEBI" id="CHEBI:15378"/>
        <dbReference type="ChEBI" id="CHEBI:33019"/>
        <dbReference type="ChEBI" id="CHEBI:143553"/>
        <dbReference type="ChEBI" id="CHEBI:145694"/>
    </reaction>
</comment>
<dbReference type="GO" id="GO:0044716">
    <property type="term" value="F:8-oxo-GDP phosphatase activity"/>
    <property type="evidence" value="ECO:0007669"/>
    <property type="project" value="TreeGrafter"/>
</dbReference>
<evidence type="ECO:0000256" key="5">
    <source>
        <dbReference type="ARBA" id="ARBA00022723"/>
    </source>
</evidence>
<evidence type="ECO:0000256" key="1">
    <source>
        <dbReference type="ARBA" id="ARBA00001946"/>
    </source>
</evidence>
<dbReference type="SUPFAM" id="SSF55811">
    <property type="entry name" value="Nudix"/>
    <property type="match status" value="1"/>
</dbReference>
<dbReference type="InterPro" id="IPR015797">
    <property type="entry name" value="NUDIX_hydrolase-like_dom_sf"/>
</dbReference>
<dbReference type="PANTHER" id="PTHR47707">
    <property type="entry name" value="8-OXO-DGTP DIPHOSPHATASE"/>
    <property type="match status" value="1"/>
</dbReference>
<evidence type="ECO:0000256" key="2">
    <source>
        <dbReference type="ARBA" id="ARBA00005582"/>
    </source>
</evidence>
<dbReference type="EC" id="3.6.1.55" evidence="12"/>
<evidence type="ECO:0000313" key="18">
    <source>
        <dbReference type="EMBL" id="SDB46927.1"/>
    </source>
</evidence>
<keyword evidence="9" id="KW-0234">DNA repair</keyword>
<dbReference type="Pfam" id="PF14815">
    <property type="entry name" value="NUDIX_4"/>
    <property type="match status" value="1"/>
</dbReference>
<evidence type="ECO:0000256" key="4">
    <source>
        <dbReference type="ARBA" id="ARBA00022705"/>
    </source>
</evidence>
<keyword evidence="19" id="KW-1185">Reference proteome</keyword>
<dbReference type="OrthoDB" id="9810648at2"/>
<dbReference type="Gene3D" id="3.90.79.10">
    <property type="entry name" value="Nucleoside Triphosphate Pyrophosphohydrolase"/>
    <property type="match status" value="1"/>
</dbReference>
<comment type="catalytic activity">
    <reaction evidence="10">
        <text>8-oxo-dGTP + H2O = 8-oxo-dGMP + diphosphate + H(+)</text>
        <dbReference type="Rhea" id="RHEA:31575"/>
        <dbReference type="ChEBI" id="CHEBI:15377"/>
        <dbReference type="ChEBI" id="CHEBI:15378"/>
        <dbReference type="ChEBI" id="CHEBI:33019"/>
        <dbReference type="ChEBI" id="CHEBI:63224"/>
        <dbReference type="ChEBI" id="CHEBI:77896"/>
        <dbReference type="EC" id="3.6.1.55"/>
    </reaction>
</comment>
<evidence type="ECO:0000256" key="12">
    <source>
        <dbReference type="ARBA" id="ARBA00038905"/>
    </source>
</evidence>
<evidence type="ECO:0000256" key="3">
    <source>
        <dbReference type="ARBA" id="ARBA00022457"/>
    </source>
</evidence>
<dbReference type="RefSeq" id="WP_092121633.1">
    <property type="nucleotide sequence ID" value="NZ_FMXO01000013.1"/>
</dbReference>
<dbReference type="GO" id="GO:0008413">
    <property type="term" value="F:8-oxo-7,8-dihydroguanosine triphosphate pyrophosphatase activity"/>
    <property type="evidence" value="ECO:0007669"/>
    <property type="project" value="TreeGrafter"/>
</dbReference>
<sequence>MKQKQSIKVVAAVAWREGRYLAVQRPEGKPMAGFWEFPGGKVEPGETLEQALVRELREELAITPENFFPWREKKHQYPDFHVHLYFFWVTSFQGMPVPLENQDLAWILPGAANLPFLPGDLEIVAELATMPAPADCRDSSRFDVP</sequence>
<evidence type="ECO:0000256" key="8">
    <source>
        <dbReference type="ARBA" id="ARBA00022842"/>
    </source>
</evidence>
<dbReference type="CDD" id="cd03425">
    <property type="entry name" value="NUDIX_MutT_NudA_like"/>
    <property type="match status" value="1"/>
</dbReference>
<keyword evidence="6" id="KW-0227">DNA damage</keyword>
<dbReference type="AlphaFoldDB" id="A0A1G6DP02"/>
<keyword evidence="5" id="KW-0479">Metal-binding</keyword>
<keyword evidence="3" id="KW-0515">Mutator protein</keyword>
<evidence type="ECO:0000256" key="13">
    <source>
        <dbReference type="ARBA" id="ARBA00040794"/>
    </source>
</evidence>
<keyword evidence="4" id="KW-0235">DNA replication</keyword>